<dbReference type="STRING" id="1830138.SAMN05443507_12437"/>
<dbReference type="SUPFAM" id="SSF54593">
    <property type="entry name" value="Glyoxalase/Bleomycin resistance protein/Dihydroxybiphenyl dioxygenase"/>
    <property type="match status" value="1"/>
</dbReference>
<organism evidence="2 3">
    <name type="scientific">Alicyclobacillus tolerans</name>
    <dbReference type="NCBI Taxonomy" id="90970"/>
    <lineage>
        <taxon>Bacteria</taxon>
        <taxon>Bacillati</taxon>
        <taxon>Bacillota</taxon>
        <taxon>Bacilli</taxon>
        <taxon>Bacillales</taxon>
        <taxon>Alicyclobacillaceae</taxon>
        <taxon>Alicyclobacillus</taxon>
    </lineage>
</organism>
<sequence length="116" mass="12539">MIGEISSIILLTNDVESLAEFYHRVLGFELNSMVSTKDYKELDGESIAISIAAAQSEVVAGSSLAIGIDVKNMPKAIATLEKAGVEITHQTDGPYVSIRSFRDPAGNLVSLIERHY</sequence>
<dbReference type="EMBL" id="FRAF01000024">
    <property type="protein sequence ID" value="SHK85073.1"/>
    <property type="molecule type" value="Genomic_DNA"/>
</dbReference>
<dbReference type="InterPro" id="IPR037523">
    <property type="entry name" value="VOC_core"/>
</dbReference>
<dbReference type="AlphaFoldDB" id="A0A1M6VU92"/>
<dbReference type="RefSeq" id="WP_072874963.1">
    <property type="nucleotide sequence ID" value="NZ_FRAF01000024.1"/>
</dbReference>
<evidence type="ECO:0000313" key="2">
    <source>
        <dbReference type="EMBL" id="SHK85073.1"/>
    </source>
</evidence>
<protein>
    <recommendedName>
        <fullName evidence="1">VOC domain-containing protein</fullName>
    </recommendedName>
</protein>
<evidence type="ECO:0000259" key="1">
    <source>
        <dbReference type="PROSITE" id="PS51819"/>
    </source>
</evidence>
<dbReference type="Proteomes" id="UP000184016">
    <property type="component" value="Unassembled WGS sequence"/>
</dbReference>
<dbReference type="PROSITE" id="PS51819">
    <property type="entry name" value="VOC"/>
    <property type="match status" value="1"/>
</dbReference>
<dbReference type="OrthoDB" id="9796521at2"/>
<feature type="domain" description="VOC" evidence="1">
    <location>
        <begin position="4"/>
        <end position="114"/>
    </location>
</feature>
<dbReference type="InterPro" id="IPR029068">
    <property type="entry name" value="Glyas_Bleomycin-R_OHBP_Dase"/>
</dbReference>
<keyword evidence="3" id="KW-1185">Reference proteome</keyword>
<evidence type="ECO:0000313" key="3">
    <source>
        <dbReference type="Proteomes" id="UP000184016"/>
    </source>
</evidence>
<proteinExistence type="predicted"/>
<name>A0A1M6VU92_9BACL</name>
<dbReference type="Pfam" id="PF00903">
    <property type="entry name" value="Glyoxalase"/>
    <property type="match status" value="1"/>
</dbReference>
<dbReference type="Gene3D" id="3.10.180.10">
    <property type="entry name" value="2,3-Dihydroxybiphenyl 1,2-Dioxygenase, domain 1"/>
    <property type="match status" value="1"/>
</dbReference>
<dbReference type="InterPro" id="IPR004360">
    <property type="entry name" value="Glyas_Fos-R_dOase_dom"/>
</dbReference>
<gene>
    <name evidence="2" type="ORF">SAMN05443507_12437</name>
</gene>
<reference evidence="3" key="1">
    <citation type="submission" date="2016-11" db="EMBL/GenBank/DDBJ databases">
        <authorList>
            <person name="Varghese N."/>
            <person name="Submissions S."/>
        </authorList>
    </citation>
    <scope>NUCLEOTIDE SEQUENCE [LARGE SCALE GENOMIC DNA]</scope>
    <source>
        <strain evidence="3">USBA-503</strain>
    </source>
</reference>
<accession>A0A1M6VU92</accession>